<feature type="transmembrane region" description="Helical" evidence="1">
    <location>
        <begin position="15"/>
        <end position="35"/>
    </location>
</feature>
<dbReference type="InterPro" id="IPR039449">
    <property type="entry name" value="TssO"/>
</dbReference>
<evidence type="ECO:0000313" key="3">
    <source>
        <dbReference type="Proteomes" id="UP000610746"/>
    </source>
</evidence>
<gene>
    <name evidence="2" type="ORF">HNQ03_002936</name>
</gene>
<keyword evidence="1" id="KW-0812">Transmembrane</keyword>
<dbReference type="RefSeq" id="WP_173780386.1">
    <property type="nucleotide sequence ID" value="NZ_JABSNO010000029.1"/>
</dbReference>
<keyword evidence="1" id="KW-1133">Transmembrane helix</keyword>
<dbReference type="AlphaFoldDB" id="A0A8J8GAW1"/>
<evidence type="ECO:0000313" key="2">
    <source>
        <dbReference type="EMBL" id="NRS93845.1"/>
    </source>
</evidence>
<keyword evidence="1" id="KW-0472">Membrane</keyword>
<accession>A0A8J8GAW1</accession>
<evidence type="ECO:0000256" key="1">
    <source>
        <dbReference type="SAM" id="Phobius"/>
    </source>
</evidence>
<sequence>MQINIALSKKEKRHYFLYLLGLLMITILVISAITLRKYKSPFSGSDLYTVLVLEEKAKFDEAQKSMQKRLDTTFTQIDKLDPQKFGVMEDNNISVGISDIENAFKITTVKDPRSKGYPRIANFYKMYQIDKKNLQTTQENIDLFKIKHANCLSNVKEKSQMMNMQGN</sequence>
<organism evidence="2 3">
    <name type="scientific">Frigoriflavimonas asaccharolytica</name>
    <dbReference type="NCBI Taxonomy" id="2735899"/>
    <lineage>
        <taxon>Bacteria</taxon>
        <taxon>Pseudomonadati</taxon>
        <taxon>Bacteroidota</taxon>
        <taxon>Flavobacteriia</taxon>
        <taxon>Flavobacteriales</taxon>
        <taxon>Weeksellaceae</taxon>
        <taxon>Frigoriflavimonas</taxon>
    </lineage>
</organism>
<dbReference type="EMBL" id="JABSNO010000029">
    <property type="protein sequence ID" value="NRS93845.1"/>
    <property type="molecule type" value="Genomic_DNA"/>
</dbReference>
<reference evidence="2" key="1">
    <citation type="submission" date="2020-05" db="EMBL/GenBank/DDBJ databases">
        <title>Genomic Encyclopedia of Type Strains, Phase IV (KMG-V): Genome sequencing to study the core and pangenomes of soil and plant-associated prokaryotes.</title>
        <authorList>
            <person name="Whitman W."/>
        </authorList>
    </citation>
    <scope>NUCLEOTIDE SEQUENCE</scope>
    <source>
        <strain evidence="2">16F</strain>
    </source>
</reference>
<protein>
    <submittedName>
        <fullName evidence="2">Uncharacterized protein</fullName>
    </submittedName>
</protein>
<proteinExistence type="predicted"/>
<comment type="caution">
    <text evidence="2">The sequence shown here is derived from an EMBL/GenBank/DDBJ whole genome shotgun (WGS) entry which is preliminary data.</text>
</comment>
<dbReference type="Proteomes" id="UP000610746">
    <property type="component" value="Unassembled WGS sequence"/>
</dbReference>
<dbReference type="Pfam" id="PF17561">
    <property type="entry name" value="TssO"/>
    <property type="match status" value="1"/>
</dbReference>
<keyword evidence="3" id="KW-1185">Reference proteome</keyword>
<name>A0A8J8GAW1_9FLAO</name>